<proteinExistence type="predicted"/>
<dbReference type="VEuPathDB" id="FungiDB:H257_06489"/>
<comment type="caution">
    <text evidence="2">The sequence shown here is derived from an EMBL/GenBank/DDBJ whole genome shotgun (WGS) entry which is preliminary data.</text>
</comment>
<name>A0A6A5A278_APHAT</name>
<evidence type="ECO:0000256" key="1">
    <source>
        <dbReference type="SAM" id="MobiDB-lite"/>
    </source>
</evidence>
<dbReference type="EMBL" id="VJMI01011024">
    <property type="protein sequence ID" value="KAF0753960.1"/>
    <property type="molecule type" value="Genomic_DNA"/>
</dbReference>
<feature type="region of interest" description="Disordered" evidence="1">
    <location>
        <begin position="181"/>
        <end position="201"/>
    </location>
</feature>
<dbReference type="AlphaFoldDB" id="A0A6A5A278"/>
<dbReference type="Proteomes" id="UP000469452">
    <property type="component" value="Unassembled WGS sequence"/>
</dbReference>
<dbReference type="InterPro" id="IPR038277">
    <property type="entry name" value="UreF_sf"/>
</dbReference>
<dbReference type="Gene3D" id="1.10.4190.10">
    <property type="entry name" value="Urease accessory protein UreF"/>
    <property type="match status" value="1"/>
</dbReference>
<accession>A0A6A5A278</accession>
<dbReference type="PANTHER" id="PTHR33620">
    <property type="entry name" value="UREASE ACCESSORY PROTEIN F"/>
    <property type="match status" value="1"/>
</dbReference>
<evidence type="ECO:0000313" key="3">
    <source>
        <dbReference type="Proteomes" id="UP000469452"/>
    </source>
</evidence>
<feature type="compositionally biased region" description="Polar residues" evidence="1">
    <location>
        <begin position="185"/>
        <end position="196"/>
    </location>
</feature>
<evidence type="ECO:0000313" key="2">
    <source>
        <dbReference type="EMBL" id="KAF0753960.1"/>
    </source>
</evidence>
<dbReference type="PANTHER" id="PTHR33620:SF1">
    <property type="entry name" value="UREASE ACCESSORY PROTEIN F"/>
    <property type="match status" value="1"/>
</dbReference>
<organism evidence="2 3">
    <name type="scientific">Aphanomyces astaci</name>
    <name type="common">Crayfish plague agent</name>
    <dbReference type="NCBI Taxonomy" id="112090"/>
    <lineage>
        <taxon>Eukaryota</taxon>
        <taxon>Sar</taxon>
        <taxon>Stramenopiles</taxon>
        <taxon>Oomycota</taxon>
        <taxon>Saprolegniomycetes</taxon>
        <taxon>Saprolegniales</taxon>
        <taxon>Verrucalvaceae</taxon>
        <taxon>Aphanomyces</taxon>
    </lineage>
</organism>
<gene>
    <name evidence="2" type="ORF">AaE_005512</name>
</gene>
<sequence>MEWLVWQLADSMYPTGGFAHSQGLESAVQANIVHNSITLQAFLVTSLHQTANLLLPFVFVAHASATSLNSFVHLDSLAHAMLTNHQEVDLLSDTLLQFLHHRHVLVQLQDELQDLDHLHRHISLRVSEKRFSPLVVEYTALQIRRLRAAFDRLATPYCRVVGLASQQLRQLFHDARQISHVKPTTPDTPIAPSSTLRSRRRKNLQPALLSPPPKTLHQHPSDMLLAEKIQLWWRVAYSVAAVCAG</sequence>
<evidence type="ECO:0008006" key="4">
    <source>
        <dbReference type="Google" id="ProtNLM"/>
    </source>
</evidence>
<reference evidence="2 3" key="1">
    <citation type="submission" date="2019-06" db="EMBL/GenBank/DDBJ databases">
        <title>Genomics analysis of Aphanomyces spp. identifies a new class of oomycete effector associated with host adaptation.</title>
        <authorList>
            <person name="Gaulin E."/>
        </authorList>
    </citation>
    <scope>NUCLEOTIDE SEQUENCE [LARGE SCALE GENOMIC DNA]</scope>
    <source>
        <strain evidence="2 3">E</strain>
    </source>
</reference>
<protein>
    <recommendedName>
        <fullName evidence="4">Urease accessory protein UreF</fullName>
    </recommendedName>
</protein>